<name>A0A9D1S824_9FIRM</name>
<dbReference type="GO" id="GO:0006353">
    <property type="term" value="P:DNA-templated transcription termination"/>
    <property type="evidence" value="ECO:0007669"/>
    <property type="project" value="UniProtKB-UniRule"/>
</dbReference>
<protein>
    <recommendedName>
        <fullName evidence="6">Transcription antitermination protein NusB</fullName>
    </recommendedName>
    <alternativeName>
        <fullName evidence="6">Antitermination factor NusB</fullName>
    </alternativeName>
</protein>
<dbReference type="Proteomes" id="UP000824118">
    <property type="component" value="Unassembled WGS sequence"/>
</dbReference>
<dbReference type="AlphaFoldDB" id="A0A9D1S824"/>
<evidence type="ECO:0000256" key="5">
    <source>
        <dbReference type="ARBA" id="ARBA00023163"/>
    </source>
</evidence>
<gene>
    <name evidence="6 8" type="primary">nusB</name>
    <name evidence="8" type="ORF">IAD22_02555</name>
</gene>
<dbReference type="GO" id="GO:0003723">
    <property type="term" value="F:RNA binding"/>
    <property type="evidence" value="ECO:0007669"/>
    <property type="project" value="UniProtKB-UniRule"/>
</dbReference>
<dbReference type="PANTHER" id="PTHR11078:SF3">
    <property type="entry name" value="ANTITERMINATION NUSB DOMAIN-CONTAINING PROTEIN"/>
    <property type="match status" value="1"/>
</dbReference>
<comment type="caution">
    <text evidence="8">The sequence shown here is derived from an EMBL/GenBank/DDBJ whole genome shotgun (WGS) entry which is preliminary data.</text>
</comment>
<dbReference type="NCBIfam" id="TIGR01951">
    <property type="entry name" value="nusB"/>
    <property type="match status" value="1"/>
</dbReference>
<dbReference type="GO" id="GO:0031564">
    <property type="term" value="P:transcription antitermination"/>
    <property type="evidence" value="ECO:0007669"/>
    <property type="project" value="UniProtKB-KW"/>
</dbReference>
<dbReference type="InterPro" id="IPR011605">
    <property type="entry name" value="NusB_fam"/>
</dbReference>
<dbReference type="HAMAP" id="MF_00073">
    <property type="entry name" value="NusB"/>
    <property type="match status" value="1"/>
</dbReference>
<evidence type="ECO:0000313" key="9">
    <source>
        <dbReference type="Proteomes" id="UP000824118"/>
    </source>
</evidence>
<evidence type="ECO:0000256" key="3">
    <source>
        <dbReference type="ARBA" id="ARBA00022884"/>
    </source>
</evidence>
<comment type="function">
    <text evidence="6">Involved in transcription antitermination. Required for transcription of ribosomal RNA (rRNA) genes. Binds specifically to the boxA antiterminator sequence of the ribosomal RNA (rrn) operons.</text>
</comment>
<sequence length="147" mass="16631">MTEKKNDNKPVSRYESREQAFILGFEMLFPGNDNIYELIEAADESFEEFTVSDYAKKTAMGVEAHKEELDGIIDKYLKSGWKLSRIPKVALAVMRLAIYEMKYDKTVPVSVSINEAVELAKKYTIDDSGFVNGVLGAVARNEKFESD</sequence>
<keyword evidence="2 6" id="KW-0889">Transcription antitermination</keyword>
<proteinExistence type="inferred from homology"/>
<evidence type="ECO:0000313" key="8">
    <source>
        <dbReference type="EMBL" id="HIU49883.1"/>
    </source>
</evidence>
<evidence type="ECO:0000256" key="1">
    <source>
        <dbReference type="ARBA" id="ARBA00005952"/>
    </source>
</evidence>
<evidence type="ECO:0000256" key="4">
    <source>
        <dbReference type="ARBA" id="ARBA00023015"/>
    </source>
</evidence>
<keyword evidence="3 6" id="KW-0694">RNA-binding</keyword>
<keyword evidence="5 6" id="KW-0804">Transcription</keyword>
<evidence type="ECO:0000256" key="6">
    <source>
        <dbReference type="HAMAP-Rule" id="MF_00073"/>
    </source>
</evidence>
<dbReference type="Pfam" id="PF01029">
    <property type="entry name" value="NusB"/>
    <property type="match status" value="1"/>
</dbReference>
<dbReference type="InterPro" id="IPR035926">
    <property type="entry name" value="NusB-like_sf"/>
</dbReference>
<dbReference type="Gene3D" id="1.10.940.10">
    <property type="entry name" value="NusB-like"/>
    <property type="match status" value="1"/>
</dbReference>
<dbReference type="EMBL" id="DVNG01000033">
    <property type="protein sequence ID" value="HIU49883.1"/>
    <property type="molecule type" value="Genomic_DNA"/>
</dbReference>
<evidence type="ECO:0000259" key="7">
    <source>
        <dbReference type="Pfam" id="PF01029"/>
    </source>
</evidence>
<keyword evidence="4 6" id="KW-0805">Transcription regulation</keyword>
<feature type="domain" description="NusB/RsmB/TIM44" evidence="7">
    <location>
        <begin position="16"/>
        <end position="140"/>
    </location>
</feature>
<dbReference type="PANTHER" id="PTHR11078">
    <property type="entry name" value="N UTILIZATION SUBSTANCE PROTEIN B-RELATED"/>
    <property type="match status" value="1"/>
</dbReference>
<dbReference type="InterPro" id="IPR006027">
    <property type="entry name" value="NusB_RsmB_TIM44"/>
</dbReference>
<dbReference type="SUPFAM" id="SSF48013">
    <property type="entry name" value="NusB-like"/>
    <property type="match status" value="1"/>
</dbReference>
<accession>A0A9D1S824</accession>
<dbReference type="GO" id="GO:0005829">
    <property type="term" value="C:cytosol"/>
    <property type="evidence" value="ECO:0007669"/>
    <property type="project" value="TreeGrafter"/>
</dbReference>
<reference evidence="8" key="1">
    <citation type="submission" date="2020-10" db="EMBL/GenBank/DDBJ databases">
        <authorList>
            <person name="Gilroy R."/>
        </authorList>
    </citation>
    <scope>NUCLEOTIDE SEQUENCE</scope>
    <source>
        <strain evidence="8">ChiGjej1B1-1684</strain>
    </source>
</reference>
<organism evidence="8 9">
    <name type="scientific">Candidatus Limousia pullorum</name>
    <dbReference type="NCBI Taxonomy" id="2840860"/>
    <lineage>
        <taxon>Bacteria</taxon>
        <taxon>Bacillati</taxon>
        <taxon>Bacillota</taxon>
        <taxon>Clostridia</taxon>
        <taxon>Eubacteriales</taxon>
        <taxon>Oscillospiraceae</taxon>
        <taxon>Oscillospiraceae incertae sedis</taxon>
        <taxon>Candidatus Limousia</taxon>
    </lineage>
</organism>
<evidence type="ECO:0000256" key="2">
    <source>
        <dbReference type="ARBA" id="ARBA00022814"/>
    </source>
</evidence>
<reference evidence="8" key="2">
    <citation type="journal article" date="2021" name="PeerJ">
        <title>Extensive microbial diversity within the chicken gut microbiome revealed by metagenomics and culture.</title>
        <authorList>
            <person name="Gilroy R."/>
            <person name="Ravi A."/>
            <person name="Getino M."/>
            <person name="Pursley I."/>
            <person name="Horton D.L."/>
            <person name="Alikhan N.F."/>
            <person name="Baker D."/>
            <person name="Gharbi K."/>
            <person name="Hall N."/>
            <person name="Watson M."/>
            <person name="Adriaenssens E.M."/>
            <person name="Foster-Nyarko E."/>
            <person name="Jarju S."/>
            <person name="Secka A."/>
            <person name="Antonio M."/>
            <person name="Oren A."/>
            <person name="Chaudhuri R.R."/>
            <person name="La Ragione R."/>
            <person name="Hildebrand F."/>
            <person name="Pallen M.J."/>
        </authorList>
    </citation>
    <scope>NUCLEOTIDE SEQUENCE</scope>
    <source>
        <strain evidence="8">ChiGjej1B1-1684</strain>
    </source>
</reference>
<comment type="similarity">
    <text evidence="1 6">Belongs to the NusB family.</text>
</comment>